<dbReference type="PANTHER" id="PTHR46558:SF11">
    <property type="entry name" value="HTH-TYPE TRANSCRIPTIONAL REGULATOR XRE"/>
    <property type="match status" value="1"/>
</dbReference>
<dbReference type="PANTHER" id="PTHR46558">
    <property type="entry name" value="TRACRIPTIONAL REGULATORY PROTEIN-RELATED-RELATED"/>
    <property type="match status" value="1"/>
</dbReference>
<proteinExistence type="predicted"/>
<evidence type="ECO:0000313" key="4">
    <source>
        <dbReference type="Proteomes" id="UP001597118"/>
    </source>
</evidence>
<sequence length="106" mass="12209">MTEREQIAERLKEARVMSGLSQENAAKILQIQRPAISEIESGKRKVSAEEIIQFAKLYKVSTSWLLLKEEDESVLDEQIKVAARELSNMNESDRKKLLEILRILPK</sequence>
<evidence type="ECO:0000259" key="2">
    <source>
        <dbReference type="PROSITE" id="PS50943"/>
    </source>
</evidence>
<dbReference type="CDD" id="cd00093">
    <property type="entry name" value="HTH_XRE"/>
    <property type="match status" value="1"/>
</dbReference>
<feature type="domain" description="HTH cro/C1-type" evidence="2">
    <location>
        <begin position="11"/>
        <end position="65"/>
    </location>
</feature>
<dbReference type="InterPro" id="IPR001387">
    <property type="entry name" value="Cro/C1-type_HTH"/>
</dbReference>
<dbReference type="Gene3D" id="1.10.260.40">
    <property type="entry name" value="lambda repressor-like DNA-binding domains"/>
    <property type="match status" value="1"/>
</dbReference>
<gene>
    <name evidence="3" type="ORF">ACFSAH_14520</name>
</gene>
<name>A0ABW4IFQ8_9SPHI</name>
<dbReference type="PROSITE" id="PS50943">
    <property type="entry name" value="HTH_CROC1"/>
    <property type="match status" value="1"/>
</dbReference>
<evidence type="ECO:0000256" key="1">
    <source>
        <dbReference type="ARBA" id="ARBA00023125"/>
    </source>
</evidence>
<dbReference type="SUPFAM" id="SSF47413">
    <property type="entry name" value="lambda repressor-like DNA-binding domains"/>
    <property type="match status" value="1"/>
</dbReference>
<accession>A0ABW4IFQ8</accession>
<dbReference type="Proteomes" id="UP001597118">
    <property type="component" value="Unassembled WGS sequence"/>
</dbReference>
<keyword evidence="1" id="KW-0238">DNA-binding</keyword>
<protein>
    <submittedName>
        <fullName evidence="3">Helix-turn-helix domain-containing protein</fullName>
    </submittedName>
</protein>
<dbReference type="SMART" id="SM00530">
    <property type="entry name" value="HTH_XRE"/>
    <property type="match status" value="1"/>
</dbReference>
<dbReference type="RefSeq" id="WP_379663459.1">
    <property type="nucleotide sequence ID" value="NZ_JBHUDG010000040.1"/>
</dbReference>
<reference evidence="4" key="1">
    <citation type="journal article" date="2019" name="Int. J. Syst. Evol. Microbiol.">
        <title>The Global Catalogue of Microorganisms (GCM) 10K type strain sequencing project: providing services to taxonomists for standard genome sequencing and annotation.</title>
        <authorList>
            <consortium name="The Broad Institute Genomics Platform"/>
            <consortium name="The Broad Institute Genome Sequencing Center for Infectious Disease"/>
            <person name="Wu L."/>
            <person name="Ma J."/>
        </authorList>
    </citation>
    <scope>NUCLEOTIDE SEQUENCE [LARGE SCALE GENOMIC DNA]</scope>
    <source>
        <strain evidence="4">CCUG 53762</strain>
    </source>
</reference>
<keyword evidence="4" id="KW-1185">Reference proteome</keyword>
<organism evidence="3 4">
    <name type="scientific">Pseudopedobacter beijingensis</name>
    <dbReference type="NCBI Taxonomy" id="1207056"/>
    <lineage>
        <taxon>Bacteria</taxon>
        <taxon>Pseudomonadati</taxon>
        <taxon>Bacteroidota</taxon>
        <taxon>Sphingobacteriia</taxon>
        <taxon>Sphingobacteriales</taxon>
        <taxon>Sphingobacteriaceae</taxon>
        <taxon>Pseudopedobacter</taxon>
    </lineage>
</organism>
<comment type="caution">
    <text evidence="3">The sequence shown here is derived from an EMBL/GenBank/DDBJ whole genome shotgun (WGS) entry which is preliminary data.</text>
</comment>
<evidence type="ECO:0000313" key="3">
    <source>
        <dbReference type="EMBL" id="MFD1631088.1"/>
    </source>
</evidence>
<dbReference type="Pfam" id="PF01381">
    <property type="entry name" value="HTH_3"/>
    <property type="match status" value="1"/>
</dbReference>
<dbReference type="InterPro" id="IPR010982">
    <property type="entry name" value="Lambda_DNA-bd_dom_sf"/>
</dbReference>
<dbReference type="EMBL" id="JBHUDG010000040">
    <property type="protein sequence ID" value="MFD1631088.1"/>
    <property type="molecule type" value="Genomic_DNA"/>
</dbReference>